<keyword evidence="3" id="KW-0479">Metal-binding</keyword>
<dbReference type="SUPFAM" id="SSF57667">
    <property type="entry name" value="beta-beta-alpha zinc fingers"/>
    <property type="match status" value="2"/>
</dbReference>
<gene>
    <name evidence="13" type="ORF">DUI87_26248</name>
</gene>
<dbReference type="InterPro" id="IPR036236">
    <property type="entry name" value="Znf_C2H2_sf"/>
</dbReference>
<name>A0A3M0JF00_HIRRU</name>
<keyword evidence="4" id="KW-0677">Repeat</keyword>
<evidence type="ECO:0000256" key="10">
    <source>
        <dbReference type="PROSITE-ProRule" id="PRU00042"/>
    </source>
</evidence>
<dbReference type="GO" id="GO:0008270">
    <property type="term" value="F:zinc ion binding"/>
    <property type="evidence" value="ECO:0007669"/>
    <property type="project" value="UniProtKB-KW"/>
</dbReference>
<protein>
    <recommendedName>
        <fullName evidence="12">C2H2-type domain-containing protein</fullName>
    </recommendedName>
</protein>
<comment type="similarity">
    <text evidence="2">Belongs to the krueppel C2H2-type zinc-finger protein family.</text>
</comment>
<evidence type="ECO:0000313" key="14">
    <source>
        <dbReference type="Proteomes" id="UP000269221"/>
    </source>
</evidence>
<evidence type="ECO:0000256" key="4">
    <source>
        <dbReference type="ARBA" id="ARBA00022737"/>
    </source>
</evidence>
<evidence type="ECO:0000313" key="13">
    <source>
        <dbReference type="EMBL" id="RMB97279.1"/>
    </source>
</evidence>
<evidence type="ECO:0000256" key="9">
    <source>
        <dbReference type="ARBA" id="ARBA00023242"/>
    </source>
</evidence>
<dbReference type="STRING" id="333673.A0A3M0JF00"/>
<sequence>METREDKSRGQNLMEEAILSGSTAQESNGKAKPKTSCSRTGSKPILGFLEKGRPGLCQEDGQSFSHISHVVQNQVIQTGEWPYRCGECGKGFKQNSTLVTHRCIHTGERPYECGECGKNFSQRSLLICHQRIHSKKGTTSVSNVGRASASNPT</sequence>
<dbReference type="PROSITE" id="PS50157">
    <property type="entry name" value="ZINC_FINGER_C2H2_2"/>
    <property type="match status" value="2"/>
</dbReference>
<dbReference type="GO" id="GO:0000981">
    <property type="term" value="F:DNA-binding transcription factor activity, RNA polymerase II-specific"/>
    <property type="evidence" value="ECO:0007669"/>
    <property type="project" value="TreeGrafter"/>
</dbReference>
<evidence type="ECO:0000256" key="2">
    <source>
        <dbReference type="ARBA" id="ARBA00006991"/>
    </source>
</evidence>
<dbReference type="SMART" id="SM00355">
    <property type="entry name" value="ZnF_C2H2"/>
    <property type="match status" value="2"/>
</dbReference>
<dbReference type="EMBL" id="QRBI01000165">
    <property type="protein sequence ID" value="RMB97279.1"/>
    <property type="molecule type" value="Genomic_DNA"/>
</dbReference>
<dbReference type="PANTHER" id="PTHR23226:SF366">
    <property type="entry name" value="ZINC FINGER PROTEIN ZFP2"/>
    <property type="match status" value="1"/>
</dbReference>
<accession>A0A3M0JF00</accession>
<dbReference type="FunFam" id="3.30.160.60:FF:002343">
    <property type="entry name" value="Zinc finger protein 33A"/>
    <property type="match status" value="1"/>
</dbReference>
<keyword evidence="6" id="KW-0862">Zinc</keyword>
<dbReference type="PANTHER" id="PTHR23226">
    <property type="entry name" value="ZINC FINGER AND SCAN DOMAIN-CONTAINING"/>
    <property type="match status" value="1"/>
</dbReference>
<dbReference type="GO" id="GO:0000978">
    <property type="term" value="F:RNA polymerase II cis-regulatory region sequence-specific DNA binding"/>
    <property type="evidence" value="ECO:0007669"/>
    <property type="project" value="TreeGrafter"/>
</dbReference>
<evidence type="ECO:0000256" key="8">
    <source>
        <dbReference type="ARBA" id="ARBA00023163"/>
    </source>
</evidence>
<proteinExistence type="inferred from homology"/>
<dbReference type="Gene3D" id="3.30.160.60">
    <property type="entry name" value="Classic Zinc Finger"/>
    <property type="match status" value="2"/>
</dbReference>
<comment type="caution">
    <text evidence="13">The sequence shown here is derived from an EMBL/GenBank/DDBJ whole genome shotgun (WGS) entry which is preliminary data.</text>
</comment>
<evidence type="ECO:0000256" key="3">
    <source>
        <dbReference type="ARBA" id="ARBA00022723"/>
    </source>
</evidence>
<dbReference type="FunFam" id="3.30.160.60:FF:000200">
    <property type="entry name" value="zinc finger protein 510 isoform X2"/>
    <property type="match status" value="1"/>
</dbReference>
<evidence type="ECO:0000256" key="11">
    <source>
        <dbReference type="SAM" id="MobiDB-lite"/>
    </source>
</evidence>
<dbReference type="InterPro" id="IPR013087">
    <property type="entry name" value="Znf_C2H2_type"/>
</dbReference>
<keyword evidence="5 10" id="KW-0863">Zinc-finger</keyword>
<keyword evidence="7" id="KW-0805">Transcription regulation</keyword>
<evidence type="ECO:0000256" key="7">
    <source>
        <dbReference type="ARBA" id="ARBA00023015"/>
    </source>
</evidence>
<dbReference type="Proteomes" id="UP000269221">
    <property type="component" value="Unassembled WGS sequence"/>
</dbReference>
<organism evidence="13 14">
    <name type="scientific">Hirundo rustica rustica</name>
    <dbReference type="NCBI Taxonomy" id="333673"/>
    <lineage>
        <taxon>Eukaryota</taxon>
        <taxon>Metazoa</taxon>
        <taxon>Chordata</taxon>
        <taxon>Craniata</taxon>
        <taxon>Vertebrata</taxon>
        <taxon>Euteleostomi</taxon>
        <taxon>Archelosauria</taxon>
        <taxon>Archosauria</taxon>
        <taxon>Dinosauria</taxon>
        <taxon>Saurischia</taxon>
        <taxon>Theropoda</taxon>
        <taxon>Coelurosauria</taxon>
        <taxon>Aves</taxon>
        <taxon>Neognathae</taxon>
        <taxon>Neoaves</taxon>
        <taxon>Telluraves</taxon>
        <taxon>Australaves</taxon>
        <taxon>Passeriformes</taxon>
        <taxon>Sylvioidea</taxon>
        <taxon>Hirundinidae</taxon>
        <taxon>Hirundo</taxon>
    </lineage>
</organism>
<dbReference type="OrthoDB" id="3437960at2759"/>
<evidence type="ECO:0000256" key="1">
    <source>
        <dbReference type="ARBA" id="ARBA00004123"/>
    </source>
</evidence>
<comment type="subcellular location">
    <subcellularLocation>
        <location evidence="1">Nucleus</location>
    </subcellularLocation>
</comment>
<dbReference type="AlphaFoldDB" id="A0A3M0JF00"/>
<evidence type="ECO:0000259" key="12">
    <source>
        <dbReference type="PROSITE" id="PS50157"/>
    </source>
</evidence>
<feature type="domain" description="C2H2-type" evidence="12">
    <location>
        <begin position="83"/>
        <end position="110"/>
    </location>
</feature>
<keyword evidence="9" id="KW-0539">Nucleus</keyword>
<dbReference type="GO" id="GO:0005634">
    <property type="term" value="C:nucleus"/>
    <property type="evidence" value="ECO:0007669"/>
    <property type="project" value="UniProtKB-SubCell"/>
</dbReference>
<dbReference type="PROSITE" id="PS00028">
    <property type="entry name" value="ZINC_FINGER_C2H2_1"/>
    <property type="match status" value="2"/>
</dbReference>
<feature type="domain" description="C2H2-type" evidence="12">
    <location>
        <begin position="111"/>
        <end position="138"/>
    </location>
</feature>
<feature type="region of interest" description="Disordered" evidence="11">
    <location>
        <begin position="1"/>
        <end position="43"/>
    </location>
</feature>
<keyword evidence="14" id="KW-1185">Reference proteome</keyword>
<evidence type="ECO:0000256" key="5">
    <source>
        <dbReference type="ARBA" id="ARBA00022771"/>
    </source>
</evidence>
<reference evidence="13 14" key="1">
    <citation type="submission" date="2018-07" db="EMBL/GenBank/DDBJ databases">
        <title>A high quality draft genome assembly of the barn swallow (H. rustica rustica).</title>
        <authorList>
            <person name="Formenti G."/>
            <person name="Chiara M."/>
            <person name="Poveda L."/>
            <person name="Francoijs K.-J."/>
            <person name="Bonisoli-Alquati A."/>
            <person name="Canova L."/>
            <person name="Gianfranceschi L."/>
            <person name="Horner D.S."/>
            <person name="Saino N."/>
        </authorList>
    </citation>
    <scope>NUCLEOTIDE SEQUENCE [LARGE SCALE GENOMIC DNA]</scope>
    <source>
        <strain evidence="13">Chelidonia</strain>
        <tissue evidence="13">Blood</tissue>
    </source>
</reference>
<keyword evidence="8" id="KW-0804">Transcription</keyword>
<dbReference type="Pfam" id="PF00096">
    <property type="entry name" value="zf-C2H2"/>
    <property type="match status" value="2"/>
</dbReference>
<evidence type="ECO:0000256" key="6">
    <source>
        <dbReference type="ARBA" id="ARBA00022833"/>
    </source>
</evidence>